<dbReference type="Gene3D" id="2.60.120.260">
    <property type="entry name" value="Galactose-binding domain-like"/>
    <property type="match status" value="1"/>
</dbReference>
<comment type="caution">
    <text evidence="4">The sequence shown here is derived from an EMBL/GenBank/DDBJ whole genome shotgun (WGS) entry which is preliminary data.</text>
</comment>
<feature type="chain" id="PRO_5043969235" evidence="1">
    <location>
        <begin position="22"/>
        <end position="736"/>
    </location>
</feature>
<sequence length="736" mass="83612">MKRRKEKLFVVLSFVGYCAFAQQTTIVTIDHMVQRYLDNVSKLERNIYFNMHSTPGNDKDISKFVNDYNVGFGRGFWGPFSWSYNKTKEAGKYPIPTHDYDTSSRPTQRYISTEHANNQIVKYGMDTEKAGAWAAEYFSNKNCSGSVIPEFFEPMNEPFVHAGDECFKPATSEQMKTLIISYYAQIGKHIHQSPRLQKMKVVGYADAYPSMEINDFSHWNGNMKKFIDGAGEHMDAISVHLYDGINIRGKKSRRSGSNSEAILDLVETYCYKQFGFVKPHAITEYGGIDDTETPEYSEIVNARSVASINHLLFNLLERQDKLLISVPFLVNKAEWYINAANNYQSYGPALFLPDNPNDLKNTTWRLSKKADFFKLWKDVEGDRIEAQTSNPDIQVSAFRNGNKLYVAIDNVDDFPHFINLQNISGWESVSNVKLRSLKVFYDTGIEYEETEFAPESDKLKIEKDETVILVADVSSEAYKNAIRRKKYYTSTYLQPIRSGVPITFSFGGVDVGYGRAIARMSIGRKHSMSKKPEVKVNGISVDVPDNWKGYDQVGRDDFFGMLEIPFDLALLKESDNEITFIFPDAGGHVSSVVLQAERYDKKPLLYSKDFVNKDFEIGKLNGWIPWCIEGNIKLDSEAANGEYAAKISGPAGLSQMLSIDENSNYVFSFFTKKKGEGVAVIGADIQGVDFEEINNTSYMEHEFEFNSGNNSVVRLFIDVKDFATSVWIDDVKLEKK</sequence>
<organism evidence="4 5">
    <name type="scientific">Bacteroides xylanisolvens</name>
    <dbReference type="NCBI Taxonomy" id="371601"/>
    <lineage>
        <taxon>Bacteria</taxon>
        <taxon>Pseudomonadati</taxon>
        <taxon>Bacteroidota</taxon>
        <taxon>Bacteroidia</taxon>
        <taxon>Bacteroidales</taxon>
        <taxon>Bacteroidaceae</taxon>
        <taxon>Bacteroides</taxon>
    </lineage>
</organism>
<dbReference type="InterPro" id="IPR040527">
    <property type="entry name" value="Beta-sand_Porphyrn"/>
</dbReference>
<feature type="domain" description="Beta-porphyranase A C-terminal" evidence="2">
    <location>
        <begin position="503"/>
        <end position="595"/>
    </location>
</feature>
<name>A0AAW4SRF8_9BACE</name>
<dbReference type="InterPro" id="IPR017853">
    <property type="entry name" value="GH"/>
</dbReference>
<dbReference type="Proteomes" id="UP001198461">
    <property type="component" value="Unassembled WGS sequence"/>
</dbReference>
<proteinExistence type="predicted"/>
<feature type="domain" description="Porphyranase beta-sandwich" evidence="3">
    <location>
        <begin position="392"/>
        <end position="494"/>
    </location>
</feature>
<dbReference type="InterPro" id="IPR041224">
    <property type="entry name" value="BPA_C"/>
</dbReference>
<dbReference type="RefSeq" id="WP_225456563.1">
    <property type="nucleotide sequence ID" value="NZ_JAIWXW010000016.1"/>
</dbReference>
<dbReference type="AlphaFoldDB" id="A0AAW4SRF8"/>
<keyword evidence="1" id="KW-0732">Signal</keyword>
<protein>
    <submittedName>
        <fullName evidence="4">Beta-porphyranase A</fullName>
    </submittedName>
</protein>
<evidence type="ECO:0000313" key="5">
    <source>
        <dbReference type="Proteomes" id="UP001198461"/>
    </source>
</evidence>
<gene>
    <name evidence="4" type="ORF">LD004_05640</name>
</gene>
<dbReference type="Gene3D" id="2.60.40.1180">
    <property type="entry name" value="Golgi alpha-mannosidase II"/>
    <property type="match status" value="1"/>
</dbReference>
<dbReference type="InterPro" id="IPR008979">
    <property type="entry name" value="Galactose-bd-like_sf"/>
</dbReference>
<dbReference type="EMBL" id="JAIWYE010000012">
    <property type="protein sequence ID" value="MCA4703095.1"/>
    <property type="molecule type" value="Genomic_DNA"/>
</dbReference>
<evidence type="ECO:0000313" key="4">
    <source>
        <dbReference type="EMBL" id="MCA4703095.1"/>
    </source>
</evidence>
<dbReference type="Gene3D" id="3.20.20.80">
    <property type="entry name" value="Glycosidases"/>
    <property type="match status" value="1"/>
</dbReference>
<dbReference type="InterPro" id="IPR013780">
    <property type="entry name" value="Glyco_hydro_b"/>
</dbReference>
<accession>A0AAW4SRF8</accession>
<evidence type="ECO:0000259" key="2">
    <source>
        <dbReference type="Pfam" id="PF18040"/>
    </source>
</evidence>
<dbReference type="SUPFAM" id="SSF51445">
    <property type="entry name" value="(Trans)glycosidases"/>
    <property type="match status" value="1"/>
</dbReference>
<dbReference type="Pfam" id="PF18040">
    <property type="entry name" value="BPA_C"/>
    <property type="match status" value="1"/>
</dbReference>
<dbReference type="Gene3D" id="2.60.120.1200">
    <property type="match status" value="1"/>
</dbReference>
<evidence type="ECO:0000259" key="3">
    <source>
        <dbReference type="Pfam" id="PF18206"/>
    </source>
</evidence>
<evidence type="ECO:0000256" key="1">
    <source>
        <dbReference type="SAM" id="SignalP"/>
    </source>
</evidence>
<feature type="signal peptide" evidence="1">
    <location>
        <begin position="1"/>
        <end position="21"/>
    </location>
</feature>
<dbReference type="SUPFAM" id="SSF49785">
    <property type="entry name" value="Galactose-binding domain-like"/>
    <property type="match status" value="1"/>
</dbReference>
<dbReference type="CDD" id="cd21510">
    <property type="entry name" value="agarase_cat"/>
    <property type="match status" value="1"/>
</dbReference>
<dbReference type="Pfam" id="PF18206">
    <property type="entry name" value="Porphyrn_cat_1"/>
    <property type="match status" value="1"/>
</dbReference>
<reference evidence="4" key="1">
    <citation type="submission" date="2023-08" db="EMBL/GenBank/DDBJ databases">
        <title>Mucin Metabolism Genes Underlie the Key Renovations of Bacteroides xylanisolvens Genomes in Captive Great Apes.</title>
        <authorList>
            <person name="Nishida A.H."/>
        </authorList>
    </citation>
    <scope>NUCLEOTIDE SEQUENCE</scope>
    <source>
        <strain evidence="4">P13.H9</strain>
    </source>
</reference>